<evidence type="ECO:0000313" key="4">
    <source>
        <dbReference type="EMBL" id="CAB4669285.1"/>
    </source>
</evidence>
<dbReference type="CDD" id="cd04301">
    <property type="entry name" value="NAT_SF"/>
    <property type="match status" value="1"/>
</dbReference>
<organism evidence="7">
    <name type="scientific">freshwater metagenome</name>
    <dbReference type="NCBI Taxonomy" id="449393"/>
    <lineage>
        <taxon>unclassified sequences</taxon>
        <taxon>metagenomes</taxon>
        <taxon>ecological metagenomes</taxon>
    </lineage>
</organism>
<dbReference type="EMBL" id="CAFBRC010000053">
    <property type="protein sequence ID" value="CAB5076026.1"/>
    <property type="molecule type" value="Genomic_DNA"/>
</dbReference>
<dbReference type="PANTHER" id="PTHR43420">
    <property type="entry name" value="ACETYLTRANSFERASE"/>
    <property type="match status" value="1"/>
</dbReference>
<keyword evidence="1" id="KW-0808">Transferase</keyword>
<reference evidence="7" key="1">
    <citation type="submission" date="2020-05" db="EMBL/GenBank/DDBJ databases">
        <authorList>
            <person name="Chiriac C."/>
            <person name="Salcher M."/>
            <person name="Ghai R."/>
            <person name="Kavagutti S V."/>
        </authorList>
    </citation>
    <scope>NUCLEOTIDE SEQUENCE</scope>
</reference>
<dbReference type="Gene3D" id="3.40.630.30">
    <property type="match status" value="1"/>
</dbReference>
<dbReference type="AlphaFoldDB" id="A0A6J7VGM7"/>
<dbReference type="SUPFAM" id="SSF55729">
    <property type="entry name" value="Acyl-CoA N-acyltransferases (Nat)"/>
    <property type="match status" value="1"/>
</dbReference>
<evidence type="ECO:0000256" key="1">
    <source>
        <dbReference type="ARBA" id="ARBA00022679"/>
    </source>
</evidence>
<dbReference type="EMBL" id="CAEZXB010000003">
    <property type="protein sequence ID" value="CAB4669285.1"/>
    <property type="molecule type" value="Genomic_DNA"/>
</dbReference>
<keyword evidence="2" id="KW-0012">Acyltransferase</keyword>
<protein>
    <submittedName>
        <fullName evidence="7">Unannotated protein</fullName>
    </submittedName>
</protein>
<sequence length="226" mass="24702">MATHLDFPELIAAADRLFGINNYLRFAIAPEKFADAIQEEGTLWVTNSEGFGIAFGPQANALASWERFTLPRNAPAPDQSHIRGTWDFFARSLNLRETKAELPEPASDVQIANFLEAHSPDASVKPGDPEIQLWTTLLDQSGEISAAGAIVKWQSGELCLASIATHTAQRGNGLATALVTTMVERCEELGAKQVGLGVYAENYSAKRVYTKCGFTLMNEFTSYSRD</sequence>
<dbReference type="EMBL" id="CAFBAA010000061">
    <property type="protein sequence ID" value="CAB4845404.1"/>
    <property type="molecule type" value="Genomic_DNA"/>
</dbReference>
<dbReference type="EMBL" id="CAEZXN010000016">
    <property type="protein sequence ID" value="CAB4695316.1"/>
    <property type="molecule type" value="Genomic_DNA"/>
</dbReference>
<proteinExistence type="predicted"/>
<evidence type="ECO:0000259" key="3">
    <source>
        <dbReference type="PROSITE" id="PS51186"/>
    </source>
</evidence>
<gene>
    <name evidence="4" type="ORF">UFOPK2342_00335</name>
    <name evidence="5" type="ORF">UFOPK2423_00832</name>
    <name evidence="6" type="ORF">UFOPK3266_01589</name>
    <name evidence="7" type="ORF">UFOPK4367_00901</name>
</gene>
<dbReference type="PANTHER" id="PTHR43420:SF44">
    <property type="entry name" value="ACETYLTRANSFERASE YPEA"/>
    <property type="match status" value="1"/>
</dbReference>
<evidence type="ECO:0000256" key="2">
    <source>
        <dbReference type="ARBA" id="ARBA00023315"/>
    </source>
</evidence>
<evidence type="ECO:0000313" key="6">
    <source>
        <dbReference type="EMBL" id="CAB4845404.1"/>
    </source>
</evidence>
<name>A0A6J7VGM7_9ZZZZ</name>
<dbReference type="InterPro" id="IPR016181">
    <property type="entry name" value="Acyl_CoA_acyltransferase"/>
</dbReference>
<evidence type="ECO:0000313" key="5">
    <source>
        <dbReference type="EMBL" id="CAB4695316.1"/>
    </source>
</evidence>
<dbReference type="PROSITE" id="PS51186">
    <property type="entry name" value="GNAT"/>
    <property type="match status" value="1"/>
</dbReference>
<feature type="domain" description="N-acetyltransferase" evidence="3">
    <location>
        <begin position="93"/>
        <end position="226"/>
    </location>
</feature>
<dbReference type="Pfam" id="PF00583">
    <property type="entry name" value="Acetyltransf_1"/>
    <property type="match status" value="1"/>
</dbReference>
<evidence type="ECO:0000313" key="7">
    <source>
        <dbReference type="EMBL" id="CAB5076026.1"/>
    </source>
</evidence>
<dbReference type="InterPro" id="IPR050680">
    <property type="entry name" value="YpeA/RimI_acetyltransf"/>
</dbReference>
<dbReference type="GO" id="GO:0016747">
    <property type="term" value="F:acyltransferase activity, transferring groups other than amino-acyl groups"/>
    <property type="evidence" value="ECO:0007669"/>
    <property type="project" value="InterPro"/>
</dbReference>
<accession>A0A6J7VGM7</accession>
<dbReference type="InterPro" id="IPR000182">
    <property type="entry name" value="GNAT_dom"/>
</dbReference>